<evidence type="ECO:0000256" key="6">
    <source>
        <dbReference type="ARBA" id="ARBA00023136"/>
    </source>
</evidence>
<evidence type="ECO:0000256" key="7">
    <source>
        <dbReference type="RuleBase" id="RU367016"/>
    </source>
</evidence>
<dbReference type="Pfam" id="PF09335">
    <property type="entry name" value="VTT_dom"/>
    <property type="match status" value="1"/>
</dbReference>
<dbReference type="EMBL" id="CP129682">
    <property type="protein sequence ID" value="XDS48756.1"/>
    <property type="molecule type" value="Genomic_DNA"/>
</dbReference>
<evidence type="ECO:0000313" key="11">
    <source>
        <dbReference type="EMBL" id="XDS49983.1"/>
    </source>
</evidence>
<evidence type="ECO:0000256" key="3">
    <source>
        <dbReference type="ARBA" id="ARBA00022475"/>
    </source>
</evidence>
<dbReference type="EMBL" id="CP129683">
    <property type="protein sequence ID" value="XDS49983.1"/>
    <property type="molecule type" value="Genomic_DNA"/>
</dbReference>
<dbReference type="AlphaFoldDB" id="A0AB39UID0"/>
<comment type="subcellular location">
    <subcellularLocation>
        <location evidence="1 7">Cell membrane</location>
        <topology evidence="1 7">Multi-pass membrane protein</topology>
    </subcellularLocation>
</comment>
<gene>
    <name evidence="11" type="ORF">QN062_06115</name>
    <name evidence="10" type="ORF">QN216_00310</name>
    <name evidence="9" type="ORF">QN217_10135</name>
</gene>
<comment type="similarity">
    <text evidence="2 7">Belongs to the DedA family.</text>
</comment>
<dbReference type="KEGG" id="bfk:QN062_06115"/>
<evidence type="ECO:0000313" key="9">
    <source>
        <dbReference type="EMBL" id="XDS46463.1"/>
    </source>
</evidence>
<evidence type="ECO:0000313" key="10">
    <source>
        <dbReference type="EMBL" id="XDS48756.1"/>
    </source>
</evidence>
<proteinExistence type="inferred from homology"/>
<keyword evidence="4 7" id="KW-0812">Transmembrane</keyword>
<feature type="transmembrane region" description="Helical" evidence="7">
    <location>
        <begin position="59"/>
        <end position="80"/>
    </location>
</feature>
<accession>A0AB39UID0</accession>
<dbReference type="RefSeq" id="WP_369340955.1">
    <property type="nucleotide sequence ID" value="NZ_CP129675.1"/>
</dbReference>
<name>A0AB39UID0_9BIFI</name>
<feature type="domain" description="VTT" evidence="8">
    <location>
        <begin position="38"/>
        <end position="171"/>
    </location>
</feature>
<dbReference type="PANTHER" id="PTHR30353:SF0">
    <property type="entry name" value="TRANSMEMBRANE PROTEIN"/>
    <property type="match status" value="1"/>
</dbReference>
<dbReference type="InterPro" id="IPR032816">
    <property type="entry name" value="VTT_dom"/>
</dbReference>
<evidence type="ECO:0000256" key="1">
    <source>
        <dbReference type="ARBA" id="ARBA00004651"/>
    </source>
</evidence>
<evidence type="ECO:0000256" key="4">
    <source>
        <dbReference type="ARBA" id="ARBA00022692"/>
    </source>
</evidence>
<keyword evidence="3 7" id="KW-1003">Cell membrane</keyword>
<evidence type="ECO:0000259" key="8">
    <source>
        <dbReference type="Pfam" id="PF09335"/>
    </source>
</evidence>
<protein>
    <submittedName>
        <fullName evidence="10">DedA family protein</fullName>
    </submittedName>
</protein>
<feature type="transmembrane region" description="Helical" evidence="7">
    <location>
        <begin position="152"/>
        <end position="173"/>
    </location>
</feature>
<dbReference type="GO" id="GO:0005886">
    <property type="term" value="C:plasma membrane"/>
    <property type="evidence" value="ECO:0007669"/>
    <property type="project" value="UniProtKB-SubCell"/>
</dbReference>
<dbReference type="EMBL" id="CP129675">
    <property type="protein sequence ID" value="XDS46463.1"/>
    <property type="molecule type" value="Genomic_DNA"/>
</dbReference>
<keyword evidence="5 7" id="KW-1133">Transmembrane helix</keyword>
<dbReference type="PANTHER" id="PTHR30353">
    <property type="entry name" value="INNER MEMBRANE PROTEIN DEDA-RELATED"/>
    <property type="match status" value="1"/>
</dbReference>
<feature type="transmembrane region" description="Helical" evidence="7">
    <location>
        <begin position="185"/>
        <end position="204"/>
    </location>
</feature>
<keyword evidence="6 7" id="KW-0472">Membrane</keyword>
<reference evidence="10" key="1">
    <citation type="submission" date="2023-07" db="EMBL/GenBank/DDBJ databases">
        <title>Bifidobacterium aquikefiriaerophilum sp. nov. and Bifidobacterium eccum sp. nov., isolated from water kefir.</title>
        <authorList>
            <person name="Breselge S."/>
            <person name="Bellassi P."/>
            <person name="Barcenilla C."/>
            <person name="Alvarez-Ordonez A."/>
            <person name="Morelli L."/>
            <person name="Cotter P.D."/>
        </authorList>
    </citation>
    <scope>NUCLEOTIDE SEQUENCE</scope>
    <source>
        <strain evidence="11">WK012_4_13</strain>
        <strain evidence="10">WK013_4_14</strain>
        <strain evidence="9">WK048_4_13</strain>
    </source>
</reference>
<sequence>MQSFLSPEFIVNAAGPWALLVSCIIIFAESGLLIGFFLPGDSLVFLLGMIASSTAMSDSSMAGTALWLICMVVVICAFVGDQLGYEIGKRSGDIQKIKSWMQGGNADRLDRAKRFFDKHGGKAIVFARFVPILRTFVPFAIGMAGYDHRRFAIANFVGALIWGITVPVMGYLLGRIPLIADHVEMVCLLIVLVSIIPLLIKAVAARLSYR</sequence>
<feature type="transmembrane region" description="Helical" evidence="7">
    <location>
        <begin position="123"/>
        <end position="146"/>
    </location>
</feature>
<evidence type="ECO:0000256" key="2">
    <source>
        <dbReference type="ARBA" id="ARBA00010792"/>
    </source>
</evidence>
<organism evidence="10">
    <name type="scientific">Bifidobacterium fermentum</name>
    <dbReference type="NCBI Taxonomy" id="3059035"/>
    <lineage>
        <taxon>Bacteria</taxon>
        <taxon>Bacillati</taxon>
        <taxon>Actinomycetota</taxon>
        <taxon>Actinomycetes</taxon>
        <taxon>Bifidobacteriales</taxon>
        <taxon>Bifidobacteriaceae</taxon>
        <taxon>Bifidobacterium</taxon>
    </lineage>
</organism>
<evidence type="ECO:0000256" key="5">
    <source>
        <dbReference type="ARBA" id="ARBA00022989"/>
    </source>
</evidence>
<dbReference type="InterPro" id="IPR032818">
    <property type="entry name" value="DedA-like"/>
</dbReference>